<protein>
    <submittedName>
        <fullName evidence="1">Uncharacterized protein</fullName>
    </submittedName>
</protein>
<dbReference type="STRING" id="92835.RS81_01169"/>
<dbReference type="OrthoDB" id="273342at2"/>
<dbReference type="InterPro" id="IPR013783">
    <property type="entry name" value="Ig-like_fold"/>
</dbReference>
<dbReference type="EMBL" id="JYIZ01000041">
    <property type="protein sequence ID" value="KJL42666.1"/>
    <property type="molecule type" value="Genomic_DNA"/>
</dbReference>
<dbReference type="RefSeq" id="WP_052682462.1">
    <property type="nucleotide sequence ID" value="NZ_BAAAUP010000003.1"/>
</dbReference>
<dbReference type="Gene3D" id="2.60.120.260">
    <property type="entry name" value="Galactose-binding domain-like"/>
    <property type="match status" value="2"/>
</dbReference>
<name>A0A0M2H8D8_9MICO</name>
<reference evidence="1 2" key="1">
    <citation type="submission" date="2015-02" db="EMBL/GenBank/DDBJ databases">
        <title>Draft genome sequences of ten Microbacterium spp. with emphasis on heavy metal contaminated environments.</title>
        <authorList>
            <person name="Corretto E."/>
        </authorList>
    </citation>
    <scope>NUCLEOTIDE SEQUENCE [LARGE SCALE GENOMIC DNA]</scope>
    <source>
        <strain evidence="1 2">DSM 12510</strain>
    </source>
</reference>
<dbReference type="Proteomes" id="UP000033956">
    <property type="component" value="Unassembled WGS sequence"/>
</dbReference>
<evidence type="ECO:0000313" key="2">
    <source>
        <dbReference type="Proteomes" id="UP000033956"/>
    </source>
</evidence>
<dbReference type="Gene3D" id="2.60.40.10">
    <property type="entry name" value="Immunoglobulins"/>
    <property type="match status" value="1"/>
</dbReference>
<evidence type="ECO:0000313" key="1">
    <source>
        <dbReference type="EMBL" id="KJL42666.1"/>
    </source>
</evidence>
<proteinExistence type="predicted"/>
<accession>A0A0M2H8D8</accession>
<dbReference type="GO" id="GO:0005975">
    <property type="term" value="P:carbohydrate metabolic process"/>
    <property type="evidence" value="ECO:0007669"/>
    <property type="project" value="UniProtKB-ARBA"/>
</dbReference>
<comment type="caution">
    <text evidence="1">The sequence shown here is derived from an EMBL/GenBank/DDBJ whole genome shotgun (WGS) entry which is preliminary data.</text>
</comment>
<dbReference type="PATRIC" id="fig|92835.4.peg.1188"/>
<gene>
    <name evidence="1" type="ORF">RS81_01169</name>
</gene>
<keyword evidence="2" id="KW-1185">Reference proteome</keyword>
<organism evidence="1 2">
    <name type="scientific">Microbacterium terrae</name>
    <dbReference type="NCBI Taxonomy" id="69369"/>
    <lineage>
        <taxon>Bacteria</taxon>
        <taxon>Bacillati</taxon>
        <taxon>Actinomycetota</taxon>
        <taxon>Actinomycetes</taxon>
        <taxon>Micrococcales</taxon>
        <taxon>Microbacteriaceae</taxon>
        <taxon>Microbacterium</taxon>
    </lineage>
</organism>
<sequence>MRVAQPLAPAQNRLGDLVVTLAVDPAAQNHLSMTFSGDEASALRTHLLVDGQYINYLAAGDYESINPAFGSGLPGRTYTATTLLPLESTQGRTHVQVTVRTAAAAATALAASPSRSYFDVSTHIEASATLPTESARAALDGVSAAEPWAEVDQQAAIDGYRTLQLSRVASIAAKIDAGPTGIPDISKYANELRYYAEALTSSWSPDDTADERRAALERIFAAIDRYTVRYYADVRSLGSGGHQSDWGGYYAELGEALYIVENFIADDSILGRDAFEEFLAQPFETGTVDGPNSIASADWGGDSLSRGEAWERVFKANFDFARSRLSYISNQVHYTYEGAWRSHEGLRIIGSDFYEGRERSHEILREIWGISPFLGEEVLVGADGEELDVYHSLFNHDDNAEYTDDYVQVIMRGLARSKVDEEGDVIRRLPYGTSYTSISAEALLRENHYVGNYGETANWIPAYFWRTWGHAGDEEINSELLRQALKNLHSRALTRYQGVTADGDRAMFMEQIVDDRNTAYPGKLAYATETAVNLGLMYVSLEQHMADNAELYEGDEWDEYWQYAREGVGIMQQQLVDNQYFPYFSSGTRATPQVNKDHRLPESWAYLNGGREAALGEAAAGAVLPNTDLALYSDAERSTLGVDADELDTPSVWVDIDNLFVRMRDGSTTILGSLAMRNYGYLANGRLHVQRDGNEHLVQIATTGVFQYKETTTIGEGVSNPIFVDPDADGPRPGNARAGQIVPITFQPGVGKVVRDNFTADTPYSGYPDLIRAVYGDYLFAVNTTREAYGNAKEHVVALPEGIKARTVLDLVSGRELRVHKGGVTVPSHTAVVLRIADADKAPKTPERVDAVALTPSPTGVVVSWRLAPGATSYRIEREGRNGRFDVVARKVAGSTYLDDDVKSGTHRYRVIALNGKTEAAASEVRTATVGGSALKKGWENTSVGAVGQPSVDVRNDRIRISSATASGYGIGDDFIIYDRFAEDSLAQVTTAHTGSYSLSARLAEHSGEVSGLTVRGGADEVAPYVYLGARADGQLEIRQRTLDTRVNLVGSAGGAGTTRSDQTSPRTIALDLNLAQHPYLRLDRDAAGQRVIALVSADGKVWTPVAQLALWTAGGTHAGVVATSAVTADKVSLDAFAADEVVASARQADQRVSLVWNRPDSASAFRIYRTFDAKAAVKKPRGDAWSIVVDGITDAGYTDSLVGKDAWYVIASLDENGSVIETSRAVGASGYPLASLIEAARAIDLTGFTAASASLYLAEIDAIEAEANAEDADHNALAVRLEAAPDLLVQLYIDGFETSTADRWAALRTTSTPTAYTQEVSQDPSQARSGSGALVISNAGADRNAAHNAWFTNISSPFQIDAAPQTTYRVSFSYRLEDYAYASGVGAYLFLRGYNGSSAPEPETRFWLQEPSTPDGEWKNFTTLHTTGAAAIDRFVAQFGLRGSTGTVRIDDLRIEPVDLLTELVSDARLVDLSDYTPASAAAYTAEIDAIAEAAGAPEPDTEALIARVRAAASLLVQVFTEGFEGNAAGRWAAGRAGGAPDTYVGVIESNADTAHAGDGSLVFTNSDPVLNAAHNVWFTNAASSVPVQVAPSTTYRIRFSYQLTDFSHAPTVGAYLFARGFSGTTGGAETRYWFREPTSAGEWRQFDTTLTTSSAAVDRLVLQFGLRGSVGTFRVDDVRIDPVQP</sequence>